<evidence type="ECO:0000313" key="4">
    <source>
        <dbReference type="EMBL" id="MBJ7631975.1"/>
    </source>
</evidence>
<dbReference type="Proteomes" id="UP000808038">
    <property type="component" value="Unassembled WGS sequence"/>
</dbReference>
<reference evidence="4 7" key="3">
    <citation type="journal article" date="2021" name="Int. J. Food Microbiol.">
        <title>Safety demonstration of a microbial species for use in the food chain: Weissella confusa.</title>
        <authorList>
            <person name="Bourdichon F."/>
            <person name="Patrone V."/>
            <person name="Fontana A."/>
            <person name="Milani G."/>
            <person name="Morelli L."/>
        </authorList>
    </citation>
    <scope>NUCLEOTIDE SEQUENCE</scope>
    <source>
        <strain evidence="4">CCUG 30943</strain>
        <strain evidence="5 7">CCUG 43002</strain>
    </source>
</reference>
<organism evidence="3 6">
    <name type="scientific">Weissella confusa</name>
    <name type="common">Lactobacillus confusus</name>
    <dbReference type="NCBI Taxonomy" id="1583"/>
    <lineage>
        <taxon>Bacteria</taxon>
        <taxon>Bacillati</taxon>
        <taxon>Bacillota</taxon>
        <taxon>Bacilli</taxon>
        <taxon>Lactobacillales</taxon>
        <taxon>Lactobacillaceae</taxon>
        <taxon>Weissella</taxon>
    </lineage>
</organism>
<keyword evidence="2" id="KW-1133">Transmembrane helix</keyword>
<accession>A0A0R2F164</accession>
<evidence type="ECO:0000313" key="6">
    <source>
        <dbReference type="Proteomes" id="UP000650485"/>
    </source>
</evidence>
<gene>
    <name evidence="3" type="ORF">H7R52_11000</name>
    <name evidence="5" type="ORF">HAU20_06775</name>
    <name evidence="4" type="ORF">HAU43_02495</name>
</gene>
<evidence type="ECO:0000256" key="2">
    <source>
        <dbReference type="SAM" id="Phobius"/>
    </source>
</evidence>
<sequence length="52" mass="5945">MHGLLLPLIGLILLSIITFSITLVGKRRRPQLPTERELQQAEAKELHENKDN</sequence>
<comment type="caution">
    <text evidence="3">The sequence shown here is derived from an EMBL/GenBank/DDBJ whole genome shotgun (WGS) entry which is preliminary data.</text>
</comment>
<reference evidence="4" key="1">
    <citation type="submission" date="2020-02" db="EMBL/GenBank/DDBJ databases">
        <authorList>
            <person name="Fontana A."/>
            <person name="Patrone V."/>
            <person name="Morelli L."/>
        </authorList>
    </citation>
    <scope>NUCLEOTIDE SEQUENCE</scope>
    <source>
        <strain evidence="4">CCUG 30943</strain>
        <strain evidence="5">CCUG 43002</strain>
    </source>
</reference>
<dbReference type="EMBL" id="JAAOCP010000007">
    <property type="protein sequence ID" value="MBJ7639084.1"/>
    <property type="molecule type" value="Genomic_DNA"/>
</dbReference>
<protein>
    <submittedName>
        <fullName evidence="3">Uncharacterized protein</fullName>
    </submittedName>
</protein>
<feature type="transmembrane region" description="Helical" evidence="2">
    <location>
        <begin position="6"/>
        <end position="25"/>
    </location>
</feature>
<dbReference type="EMBL" id="JAAOCX010000002">
    <property type="protein sequence ID" value="MBJ7631975.1"/>
    <property type="molecule type" value="Genomic_DNA"/>
</dbReference>
<dbReference type="GeneID" id="57979909"/>
<dbReference type="Proteomes" id="UP000728106">
    <property type="component" value="Unassembled WGS sequence"/>
</dbReference>
<dbReference type="Proteomes" id="UP000650485">
    <property type="component" value="Unassembled WGS sequence"/>
</dbReference>
<dbReference type="EMBL" id="JACSZT010000008">
    <property type="protein sequence ID" value="MBC6499188.1"/>
    <property type="molecule type" value="Genomic_DNA"/>
</dbReference>
<evidence type="ECO:0000313" key="3">
    <source>
        <dbReference type="EMBL" id="MBC6499188.1"/>
    </source>
</evidence>
<keyword evidence="2" id="KW-0472">Membrane</keyword>
<reference evidence="3" key="2">
    <citation type="submission" date="2020-08" db="EMBL/GenBank/DDBJ databases">
        <title>Complete genome sequence of Weissella confusa strain FS54 provides insights into metabolic potential.</title>
        <authorList>
            <person name="Fhoula I."/>
            <person name="Najjari A."/>
            <person name="Lekired A."/>
            <person name="Bessrour-Aouam N."/>
            <person name="Jaballah S."/>
            <person name="Klibi N."/>
            <person name="Ouzari H.-I."/>
        </authorList>
    </citation>
    <scope>NUCLEOTIDE SEQUENCE</scope>
    <source>
        <strain evidence="3">FS54</strain>
    </source>
</reference>
<feature type="region of interest" description="Disordered" evidence="1">
    <location>
        <begin position="32"/>
        <end position="52"/>
    </location>
</feature>
<keyword evidence="7" id="KW-1185">Reference proteome</keyword>
<proteinExistence type="predicted"/>
<feature type="compositionally biased region" description="Basic and acidic residues" evidence="1">
    <location>
        <begin position="34"/>
        <end position="52"/>
    </location>
</feature>
<name>A0A0R2F164_WEICO</name>
<evidence type="ECO:0000313" key="7">
    <source>
        <dbReference type="Proteomes" id="UP000728106"/>
    </source>
</evidence>
<evidence type="ECO:0000313" key="5">
    <source>
        <dbReference type="EMBL" id="MBJ7639084.1"/>
    </source>
</evidence>
<dbReference type="AlphaFoldDB" id="A0A0R2F164"/>
<evidence type="ECO:0000256" key="1">
    <source>
        <dbReference type="SAM" id="MobiDB-lite"/>
    </source>
</evidence>
<dbReference type="RefSeq" id="WP_003608345.1">
    <property type="nucleotide sequence ID" value="NZ_ALXH01000146.1"/>
</dbReference>
<keyword evidence="2" id="KW-0812">Transmembrane</keyword>